<organism evidence="2">
    <name type="scientific">viral metagenome</name>
    <dbReference type="NCBI Taxonomy" id="1070528"/>
    <lineage>
        <taxon>unclassified sequences</taxon>
        <taxon>metagenomes</taxon>
        <taxon>organismal metagenomes</taxon>
    </lineage>
</organism>
<evidence type="ECO:0000313" key="2">
    <source>
        <dbReference type="EMBL" id="QHT04453.1"/>
    </source>
</evidence>
<keyword evidence="1" id="KW-1133">Transmembrane helix</keyword>
<dbReference type="InterPro" id="IPR043912">
    <property type="entry name" value="DUF5765"/>
</dbReference>
<feature type="transmembrane region" description="Helical" evidence="1">
    <location>
        <begin position="90"/>
        <end position="108"/>
    </location>
</feature>
<proteinExistence type="predicted"/>
<feature type="transmembrane region" description="Helical" evidence="1">
    <location>
        <begin position="148"/>
        <end position="169"/>
    </location>
</feature>
<name>A0A6C0CJI2_9ZZZZ</name>
<dbReference type="AlphaFoldDB" id="A0A6C0CJI2"/>
<feature type="transmembrane region" description="Helical" evidence="1">
    <location>
        <begin position="28"/>
        <end position="45"/>
    </location>
</feature>
<accession>A0A6C0CJI2</accession>
<keyword evidence="1" id="KW-0812">Transmembrane</keyword>
<feature type="transmembrane region" description="Helical" evidence="1">
    <location>
        <begin position="65"/>
        <end position="83"/>
    </location>
</feature>
<dbReference type="Pfam" id="PF19069">
    <property type="entry name" value="DUF5765"/>
    <property type="match status" value="1"/>
</dbReference>
<keyword evidence="1" id="KW-0472">Membrane</keyword>
<reference evidence="2" key="1">
    <citation type="journal article" date="2020" name="Nature">
        <title>Giant virus diversity and host interactions through global metagenomics.</title>
        <authorList>
            <person name="Schulz F."/>
            <person name="Roux S."/>
            <person name="Paez-Espino D."/>
            <person name="Jungbluth S."/>
            <person name="Walsh D.A."/>
            <person name="Denef V.J."/>
            <person name="McMahon K.D."/>
            <person name="Konstantinidis K.T."/>
            <person name="Eloe-Fadrosh E.A."/>
            <person name="Kyrpides N.C."/>
            <person name="Woyke T."/>
        </authorList>
    </citation>
    <scope>NUCLEOTIDE SEQUENCE</scope>
    <source>
        <strain evidence="2">GVMAG-M-3300021185-45</strain>
    </source>
</reference>
<evidence type="ECO:0000256" key="1">
    <source>
        <dbReference type="SAM" id="Phobius"/>
    </source>
</evidence>
<protein>
    <submittedName>
        <fullName evidence="2">Uncharacterized protein</fullName>
    </submittedName>
</protein>
<dbReference type="EMBL" id="MN739429">
    <property type="protein sequence ID" value="QHT04453.1"/>
    <property type="molecule type" value="Genomic_DNA"/>
</dbReference>
<sequence length="215" mass="24930">MCFSEQQSLYIGLSGLAAGAFFFTKNQYAGIGIAYFALMEILQYFQYKVINQCDNKWNKFLTQLGYLHICFQPLFFNIWLFAFTKKPNFFILKLSFYAALLLASRLFFVQSDELCDGNNEPLCGKKTCAFSGEKHIAWNLRLRAPGKLWFTPSIGLHYFMWVAPALVLLELKPIMAMLLTGPYLGYFLTNNIHEQPAIWCYTEIAQMFITYFLLK</sequence>